<reference evidence="3" key="1">
    <citation type="journal article" date="2017" name="Plant J.">
        <title>The pomegranate (Punica granatum L.) genome and the genomics of punicalagin biosynthesis.</title>
        <authorList>
            <person name="Qin G."/>
            <person name="Xu C."/>
            <person name="Ming R."/>
            <person name="Tang H."/>
            <person name="Guyot R."/>
            <person name="Kramer E.M."/>
            <person name="Hu Y."/>
            <person name="Yi X."/>
            <person name="Qi Y."/>
            <person name="Xu X."/>
            <person name="Gao Z."/>
            <person name="Pan H."/>
            <person name="Jian J."/>
            <person name="Tian Y."/>
            <person name="Yue Z."/>
            <person name="Xu Y."/>
        </authorList>
    </citation>
    <scope>NUCLEOTIDE SEQUENCE [LARGE SCALE GENOMIC DNA]</scope>
    <source>
        <strain evidence="3">cv. Dabenzi</strain>
    </source>
</reference>
<protein>
    <submittedName>
        <fullName evidence="2">Uncharacterized protein</fullName>
    </submittedName>
</protein>
<proteinExistence type="predicted"/>
<organism evidence="2 3">
    <name type="scientific">Punica granatum</name>
    <name type="common">Pomegranate</name>
    <dbReference type="NCBI Taxonomy" id="22663"/>
    <lineage>
        <taxon>Eukaryota</taxon>
        <taxon>Viridiplantae</taxon>
        <taxon>Streptophyta</taxon>
        <taxon>Embryophyta</taxon>
        <taxon>Tracheophyta</taxon>
        <taxon>Spermatophyta</taxon>
        <taxon>Magnoliopsida</taxon>
        <taxon>eudicotyledons</taxon>
        <taxon>Gunneridae</taxon>
        <taxon>Pentapetalae</taxon>
        <taxon>rosids</taxon>
        <taxon>malvids</taxon>
        <taxon>Myrtales</taxon>
        <taxon>Lythraceae</taxon>
        <taxon>Punica</taxon>
    </lineage>
</organism>
<gene>
    <name evidence="2" type="ORF">CDL15_Pgr000062</name>
</gene>
<dbReference type="AlphaFoldDB" id="A0A218VPW0"/>
<evidence type="ECO:0000256" key="1">
    <source>
        <dbReference type="SAM" id="MobiDB-lite"/>
    </source>
</evidence>
<dbReference type="EMBL" id="MTKT01017260">
    <property type="protein sequence ID" value="OWM62554.1"/>
    <property type="molecule type" value="Genomic_DNA"/>
</dbReference>
<evidence type="ECO:0000313" key="2">
    <source>
        <dbReference type="EMBL" id="OWM62554.1"/>
    </source>
</evidence>
<name>A0A218VPW0_PUNGR</name>
<evidence type="ECO:0000313" key="3">
    <source>
        <dbReference type="Proteomes" id="UP000197138"/>
    </source>
</evidence>
<accession>A0A218VPW0</accession>
<comment type="caution">
    <text evidence="2">The sequence shown here is derived from an EMBL/GenBank/DDBJ whole genome shotgun (WGS) entry which is preliminary data.</text>
</comment>
<sequence length="57" mass="6333">MRSMQPMRECPTLAVRKMHDQRVAALANSIQNETEGEARKDNSTPNPAQLPLVIALC</sequence>
<dbReference type="Proteomes" id="UP000197138">
    <property type="component" value="Unassembled WGS sequence"/>
</dbReference>
<feature type="region of interest" description="Disordered" evidence="1">
    <location>
        <begin position="29"/>
        <end position="50"/>
    </location>
</feature>